<reference evidence="2" key="1">
    <citation type="submission" date="2022-07" db="EMBL/GenBank/DDBJ databases">
        <title>Complete genome of Vibrio japonicus strain JCM 31412T and phylogenomic assessment of the Nereis clade of the genus Vibrio.</title>
        <authorList>
            <person name="Shlafstein M.D."/>
            <person name="Emsley S.A."/>
            <person name="Ushijima B."/>
            <person name="Videau P."/>
            <person name="Saw J.H."/>
        </authorList>
    </citation>
    <scope>NUCLEOTIDE SEQUENCE</scope>
    <source>
        <strain evidence="2">JCM 31412</strain>
    </source>
</reference>
<proteinExistence type="predicted"/>
<accession>A0ABY5LQA6</accession>
<gene>
    <name evidence="2" type="ORF">NP165_15925</name>
</gene>
<evidence type="ECO:0000313" key="3">
    <source>
        <dbReference type="Proteomes" id="UP001058602"/>
    </source>
</evidence>
<protein>
    <recommendedName>
        <fullName evidence="4">DUF1566 domain-containing protein</fullName>
    </recommendedName>
</protein>
<keyword evidence="3" id="KW-1185">Reference proteome</keyword>
<evidence type="ECO:0008006" key="4">
    <source>
        <dbReference type="Google" id="ProtNLM"/>
    </source>
</evidence>
<dbReference type="EMBL" id="CP102097">
    <property type="protein sequence ID" value="UUM33036.1"/>
    <property type="molecule type" value="Genomic_DNA"/>
</dbReference>
<dbReference type="Proteomes" id="UP001058602">
    <property type="component" value="Chromosome 2"/>
</dbReference>
<evidence type="ECO:0000256" key="1">
    <source>
        <dbReference type="SAM" id="SignalP"/>
    </source>
</evidence>
<name>A0ABY5LQA6_9VIBR</name>
<feature type="signal peptide" evidence="1">
    <location>
        <begin position="1"/>
        <end position="30"/>
    </location>
</feature>
<dbReference type="RefSeq" id="WP_257086735.1">
    <property type="nucleotide sequence ID" value="NZ_CP102097.1"/>
</dbReference>
<feature type="chain" id="PRO_5047548183" description="DUF1566 domain-containing protein" evidence="1">
    <location>
        <begin position="31"/>
        <end position="170"/>
    </location>
</feature>
<organism evidence="2 3">
    <name type="scientific">Vibrio japonicus</name>
    <dbReference type="NCBI Taxonomy" id="1824638"/>
    <lineage>
        <taxon>Bacteria</taxon>
        <taxon>Pseudomonadati</taxon>
        <taxon>Pseudomonadota</taxon>
        <taxon>Gammaproteobacteria</taxon>
        <taxon>Vibrionales</taxon>
        <taxon>Vibrionaceae</taxon>
        <taxon>Vibrio</taxon>
    </lineage>
</organism>
<keyword evidence="1" id="KW-0732">Signal</keyword>
<evidence type="ECO:0000313" key="2">
    <source>
        <dbReference type="EMBL" id="UUM33036.1"/>
    </source>
</evidence>
<sequence length="170" mass="18482">MKPYLSFAYCVKWLSISLMLLIANTGSALAQSSDPNVKGFLTVHHMTQGQLLWLKGRVGDGYYVGLNAQGKTCSLKVPVAIGQYSKGSDLGFEPTDGIKVAVTSQALSDSILNGDPIRSDEWVISATHDPTEEVDGYIVSGISSDEGFALNAKRRWVSWLLEDKNKPVCQ</sequence>